<evidence type="ECO:0000313" key="2">
    <source>
        <dbReference type="Proteomes" id="UP000050761"/>
    </source>
</evidence>
<accession>A0A3P8GWY0</accession>
<dbReference type="AlphaFoldDB" id="A0A183GLB2"/>
<dbReference type="EMBL" id="UZAH01035109">
    <property type="protein sequence ID" value="VDP39059.1"/>
    <property type="molecule type" value="Genomic_DNA"/>
</dbReference>
<evidence type="ECO:0000313" key="3">
    <source>
        <dbReference type="WBParaSite" id="HPBE_0002348201-mRNA-1"/>
    </source>
</evidence>
<organism evidence="2 3">
    <name type="scientific">Heligmosomoides polygyrus</name>
    <name type="common">Parasitic roundworm</name>
    <dbReference type="NCBI Taxonomy" id="6339"/>
    <lineage>
        <taxon>Eukaryota</taxon>
        <taxon>Metazoa</taxon>
        <taxon>Ecdysozoa</taxon>
        <taxon>Nematoda</taxon>
        <taxon>Chromadorea</taxon>
        <taxon>Rhabditida</taxon>
        <taxon>Rhabditina</taxon>
        <taxon>Rhabditomorpha</taxon>
        <taxon>Strongyloidea</taxon>
        <taxon>Heligmosomidae</taxon>
        <taxon>Heligmosomoides</taxon>
    </lineage>
</organism>
<dbReference type="OrthoDB" id="5868288at2759"/>
<reference evidence="1 2" key="1">
    <citation type="submission" date="2018-11" db="EMBL/GenBank/DDBJ databases">
        <authorList>
            <consortium name="Pathogen Informatics"/>
        </authorList>
    </citation>
    <scope>NUCLEOTIDE SEQUENCE [LARGE SCALE GENOMIC DNA]</scope>
</reference>
<accession>A0A183GLB2</accession>
<evidence type="ECO:0000313" key="1">
    <source>
        <dbReference type="EMBL" id="VDP39059.1"/>
    </source>
</evidence>
<dbReference type="WBParaSite" id="HPBE_0002348201-mRNA-1">
    <property type="protein sequence ID" value="HPBE_0002348201-mRNA-1"/>
    <property type="gene ID" value="HPBE_0002348201"/>
</dbReference>
<name>A0A183GLB2_HELPZ</name>
<reference evidence="3" key="2">
    <citation type="submission" date="2019-09" db="UniProtKB">
        <authorList>
            <consortium name="WormBaseParasite"/>
        </authorList>
    </citation>
    <scope>IDENTIFICATION</scope>
</reference>
<keyword evidence="2" id="KW-1185">Reference proteome</keyword>
<gene>
    <name evidence="1" type="ORF">HPBE_LOCUS23481</name>
</gene>
<dbReference type="Proteomes" id="UP000050761">
    <property type="component" value="Unassembled WGS sequence"/>
</dbReference>
<proteinExistence type="predicted"/>
<protein>
    <submittedName>
        <fullName evidence="3">CUE domain-containing protein</fullName>
    </submittedName>
</protein>
<sequence>MSQRTKSGKKATEASAKVCVTSQEQVNSSVSCSAPEDFSELSVSELINAVLMRNKDPIIEQMMYALISKLPQEMSERIELENKERSIVIEWIPEATADLPPSEKQWDLEAKLSEVFDVLDRECRPLEVYRMGRHQRDHARKVTVVLPSKSHWATALKNSWKLRDSATFNKVRVQRSMTSD</sequence>